<organism evidence="1 2">
    <name type="scientific">Romanomermis culicivorax</name>
    <name type="common">Nematode worm</name>
    <dbReference type="NCBI Taxonomy" id="13658"/>
    <lineage>
        <taxon>Eukaryota</taxon>
        <taxon>Metazoa</taxon>
        <taxon>Ecdysozoa</taxon>
        <taxon>Nematoda</taxon>
        <taxon>Enoplea</taxon>
        <taxon>Dorylaimia</taxon>
        <taxon>Mermithida</taxon>
        <taxon>Mermithoidea</taxon>
        <taxon>Mermithidae</taxon>
        <taxon>Romanomermis</taxon>
    </lineage>
</organism>
<dbReference type="AlphaFoldDB" id="A0A915KV01"/>
<accession>A0A915KV01</accession>
<dbReference type="Proteomes" id="UP000887565">
    <property type="component" value="Unplaced"/>
</dbReference>
<reference evidence="2" key="1">
    <citation type="submission" date="2022-11" db="UniProtKB">
        <authorList>
            <consortium name="WormBaseParasite"/>
        </authorList>
    </citation>
    <scope>IDENTIFICATION</scope>
</reference>
<keyword evidence="1" id="KW-1185">Reference proteome</keyword>
<sequence>MSAPLVVQLVDLHGDFPMQLAINRVPNIPHAWKLTYRRYNQLVSGLSGTIGIEKRSPFGTAISNKAYDKQYNDIIITKG</sequence>
<evidence type="ECO:0000313" key="2">
    <source>
        <dbReference type="WBParaSite" id="nRc.2.0.1.t42302-RA"/>
    </source>
</evidence>
<dbReference type="WBParaSite" id="nRc.2.0.1.t42302-RA">
    <property type="protein sequence ID" value="nRc.2.0.1.t42302-RA"/>
    <property type="gene ID" value="nRc.2.0.1.g42302"/>
</dbReference>
<proteinExistence type="predicted"/>
<protein>
    <submittedName>
        <fullName evidence="2">Uncharacterized protein</fullName>
    </submittedName>
</protein>
<evidence type="ECO:0000313" key="1">
    <source>
        <dbReference type="Proteomes" id="UP000887565"/>
    </source>
</evidence>
<name>A0A915KV01_ROMCU</name>